<comment type="caution">
    <text evidence="1">The sequence shown here is derived from an EMBL/GenBank/DDBJ whole genome shotgun (WGS) entry which is preliminary data.</text>
</comment>
<dbReference type="EMBL" id="JWZT01003954">
    <property type="protein sequence ID" value="KII65200.1"/>
    <property type="molecule type" value="Genomic_DNA"/>
</dbReference>
<evidence type="ECO:0000313" key="1">
    <source>
        <dbReference type="EMBL" id="KII65200.1"/>
    </source>
</evidence>
<dbReference type="AlphaFoldDB" id="A0A0C2MLI2"/>
<reference evidence="1 2" key="1">
    <citation type="journal article" date="2014" name="Genome Biol. Evol.">
        <title>The genome of the myxosporean Thelohanellus kitauei shows adaptations to nutrient acquisition within its fish host.</title>
        <authorList>
            <person name="Yang Y."/>
            <person name="Xiong J."/>
            <person name="Zhou Z."/>
            <person name="Huo F."/>
            <person name="Miao W."/>
            <person name="Ran C."/>
            <person name="Liu Y."/>
            <person name="Zhang J."/>
            <person name="Feng J."/>
            <person name="Wang M."/>
            <person name="Wang M."/>
            <person name="Wang L."/>
            <person name="Yao B."/>
        </authorList>
    </citation>
    <scope>NUCLEOTIDE SEQUENCE [LARGE SCALE GENOMIC DNA]</scope>
    <source>
        <strain evidence="1">Wuqing</strain>
    </source>
</reference>
<protein>
    <submittedName>
        <fullName evidence="1">Uncharacterized protein</fullName>
    </submittedName>
</protein>
<gene>
    <name evidence="1" type="ORF">RF11_13476</name>
</gene>
<accession>A0A0C2MLI2</accession>
<proteinExistence type="predicted"/>
<sequence>MGWRHNLGEEDYFFNRVYSQPEGAARESYQGRQSSKCGFDQESLKSILSYINIKITLHRVLEGDPLSPLPINLAISKLSLLIEEIFPLQNLELVLTRIAHKPLELGCPVETSDGRYNYQGVREVVKPLHGLNVDGCVRKLLMIAEKIRSCRHMISLKTTRAINYSYQMQLTSGRKWLSSSTYSSLLTEVSQRASCSYQLALTGMIL</sequence>
<evidence type="ECO:0000313" key="2">
    <source>
        <dbReference type="Proteomes" id="UP000031668"/>
    </source>
</evidence>
<name>A0A0C2MLI2_THEKT</name>
<keyword evidence="2" id="KW-1185">Reference proteome</keyword>
<dbReference type="Proteomes" id="UP000031668">
    <property type="component" value="Unassembled WGS sequence"/>
</dbReference>
<organism evidence="1 2">
    <name type="scientific">Thelohanellus kitauei</name>
    <name type="common">Myxosporean</name>
    <dbReference type="NCBI Taxonomy" id="669202"/>
    <lineage>
        <taxon>Eukaryota</taxon>
        <taxon>Metazoa</taxon>
        <taxon>Cnidaria</taxon>
        <taxon>Myxozoa</taxon>
        <taxon>Myxosporea</taxon>
        <taxon>Bivalvulida</taxon>
        <taxon>Platysporina</taxon>
        <taxon>Myxobolidae</taxon>
        <taxon>Thelohanellus</taxon>
    </lineage>
</organism>